<keyword evidence="1" id="KW-0812">Transmembrane</keyword>
<dbReference type="RefSeq" id="WP_103724861.1">
    <property type="nucleotide sequence ID" value="NZ_PQNY01000001.1"/>
</dbReference>
<dbReference type="EMBL" id="PQNY01000001">
    <property type="protein sequence ID" value="POS03119.1"/>
    <property type="molecule type" value="Genomic_DNA"/>
</dbReference>
<organism evidence="2 3">
    <name type="scientific">Flavobacterium croceum DSM 17960</name>
    <dbReference type="NCBI Taxonomy" id="1121886"/>
    <lineage>
        <taxon>Bacteria</taxon>
        <taxon>Pseudomonadati</taxon>
        <taxon>Bacteroidota</taxon>
        <taxon>Flavobacteriia</taxon>
        <taxon>Flavobacteriales</taxon>
        <taxon>Flavobacteriaceae</taxon>
        <taxon>Flavobacterium</taxon>
    </lineage>
</organism>
<proteinExistence type="predicted"/>
<accession>A0A2S4NBN6</accession>
<dbReference type="Proteomes" id="UP000237056">
    <property type="component" value="Unassembled WGS sequence"/>
</dbReference>
<feature type="transmembrane region" description="Helical" evidence="1">
    <location>
        <begin position="86"/>
        <end position="102"/>
    </location>
</feature>
<dbReference type="PROSITE" id="PS51257">
    <property type="entry name" value="PROKAR_LIPOPROTEIN"/>
    <property type="match status" value="1"/>
</dbReference>
<feature type="transmembrane region" description="Helical" evidence="1">
    <location>
        <begin position="108"/>
        <end position="128"/>
    </location>
</feature>
<evidence type="ECO:0000313" key="2">
    <source>
        <dbReference type="EMBL" id="POS03119.1"/>
    </source>
</evidence>
<dbReference type="OrthoDB" id="2827525at2"/>
<reference evidence="2 3" key="1">
    <citation type="submission" date="2018-01" db="EMBL/GenBank/DDBJ databases">
        <title>Genomic Encyclopedia of Type Strains, Phase I: the one thousand microbial genomes (KMG-I) project.</title>
        <authorList>
            <person name="Goeker M."/>
        </authorList>
    </citation>
    <scope>NUCLEOTIDE SEQUENCE [LARGE SCALE GENOMIC DNA]</scope>
    <source>
        <strain evidence="2 3">DSM 17960</strain>
    </source>
</reference>
<keyword evidence="1" id="KW-0472">Membrane</keyword>
<feature type="transmembrane region" description="Helical" evidence="1">
    <location>
        <begin position="349"/>
        <end position="373"/>
    </location>
</feature>
<evidence type="ECO:0000313" key="3">
    <source>
        <dbReference type="Proteomes" id="UP000237056"/>
    </source>
</evidence>
<feature type="transmembrane region" description="Helical" evidence="1">
    <location>
        <begin position="7"/>
        <end position="28"/>
    </location>
</feature>
<keyword evidence="3" id="KW-1185">Reference proteome</keyword>
<keyword evidence="1" id="KW-1133">Transmembrane helix</keyword>
<dbReference type="AlphaFoldDB" id="A0A2S4NBN6"/>
<feature type="transmembrane region" description="Helical" evidence="1">
    <location>
        <begin position="385"/>
        <end position="404"/>
    </location>
</feature>
<feature type="transmembrane region" description="Helical" evidence="1">
    <location>
        <begin position="240"/>
        <end position="264"/>
    </location>
</feature>
<feature type="transmembrane region" description="Helical" evidence="1">
    <location>
        <begin position="276"/>
        <end position="295"/>
    </location>
</feature>
<feature type="transmembrane region" description="Helical" evidence="1">
    <location>
        <begin position="185"/>
        <end position="203"/>
    </location>
</feature>
<sequence>MQLNNKFWLKVSLVNLLIVACLGLLMRYKIGFKFPFFDQKHLQHSHSHFAFSGWISHTLIVLMIIYLEKKIKNIENKFIEKYNKVLFVNLICAYGMLVFFIIQGYGLFSIIFSTSSIVVTCIFAYYFIKNLKLISDNDLPKNWFKAALFFNIFSSIGTFALAYMMVTKNIHQEEYLASIYYYLHFQYNGWFFFVCMGLLFSFLQLKSEENPFFKNIFKLFFAACIPAYFLSTLWLDLPIIIYILTVISAFIQVYTWFRFLLIIIKTKRKFLENSHFVLRYILLFVGFALSIKFLLQLCSTIPVISQLAFGFRPIVIAYLHLVLLAIISLFLLFYIYANHLIHFNEPIKIGIIIFSIGVFLNEIILAVQGIASFSYTPIPYVNEMLFVAAIILVSGIGIIAFYSIKKVKNIPLL</sequence>
<name>A0A2S4NBN6_9FLAO</name>
<feature type="transmembrane region" description="Helical" evidence="1">
    <location>
        <begin position="48"/>
        <end position="66"/>
    </location>
</feature>
<comment type="caution">
    <text evidence="2">The sequence shown here is derived from an EMBL/GenBank/DDBJ whole genome shotgun (WGS) entry which is preliminary data.</text>
</comment>
<feature type="transmembrane region" description="Helical" evidence="1">
    <location>
        <begin position="148"/>
        <end position="165"/>
    </location>
</feature>
<feature type="transmembrane region" description="Helical" evidence="1">
    <location>
        <begin position="315"/>
        <end position="337"/>
    </location>
</feature>
<feature type="transmembrane region" description="Helical" evidence="1">
    <location>
        <begin position="215"/>
        <end position="234"/>
    </location>
</feature>
<evidence type="ECO:0000256" key="1">
    <source>
        <dbReference type="SAM" id="Phobius"/>
    </source>
</evidence>
<protein>
    <submittedName>
        <fullName evidence="2">Uncharacterized protein</fullName>
    </submittedName>
</protein>
<gene>
    <name evidence="2" type="ORF">Q361_101226</name>
</gene>